<dbReference type="Pfam" id="PF04145">
    <property type="entry name" value="Ctr"/>
    <property type="match status" value="1"/>
</dbReference>
<gene>
    <name evidence="5" type="ORF">BU23DRAFT_579244</name>
</gene>
<sequence length="179" mass="19971">MDHSHMDHGDHSGHNMPGMDHGPKCNMNMLFTWDTTDLCIVFRGWHISGPGTLILSLLAIVLMTAGYEAVREASRRYDAHAKRVAEVRTSGDDLSTRYAADDDELSSLLRPGRYAGRANEQQMKVVKALLYAVQVFYSFFIMLLFMTYNGWVMLAVAVGAFVGYMLFSNSPPTKTAACH</sequence>
<organism evidence="5 6">
    <name type="scientific">Bimuria novae-zelandiae CBS 107.79</name>
    <dbReference type="NCBI Taxonomy" id="1447943"/>
    <lineage>
        <taxon>Eukaryota</taxon>
        <taxon>Fungi</taxon>
        <taxon>Dikarya</taxon>
        <taxon>Ascomycota</taxon>
        <taxon>Pezizomycotina</taxon>
        <taxon>Dothideomycetes</taxon>
        <taxon>Pleosporomycetidae</taxon>
        <taxon>Pleosporales</taxon>
        <taxon>Massarineae</taxon>
        <taxon>Didymosphaeriaceae</taxon>
        <taxon>Bimuria</taxon>
    </lineage>
</organism>
<dbReference type="Proteomes" id="UP000800036">
    <property type="component" value="Unassembled WGS sequence"/>
</dbReference>
<name>A0A6A5VFN3_9PLEO</name>
<evidence type="ECO:0000313" key="6">
    <source>
        <dbReference type="Proteomes" id="UP000800036"/>
    </source>
</evidence>
<evidence type="ECO:0000256" key="1">
    <source>
        <dbReference type="ARBA" id="ARBA00022692"/>
    </source>
</evidence>
<dbReference type="GO" id="GO:0005375">
    <property type="term" value="F:copper ion transmembrane transporter activity"/>
    <property type="evidence" value="ECO:0007669"/>
    <property type="project" value="UniProtKB-UniRule"/>
</dbReference>
<comment type="subcellular location">
    <subcellularLocation>
        <location evidence="4">Membrane</location>
        <topology evidence="4">Multi-pass membrane protein</topology>
    </subcellularLocation>
</comment>
<comment type="similarity">
    <text evidence="4">Belongs to the copper transporter (Ctr) (TC 1.A.56) family. SLC31A subfamily.</text>
</comment>
<reference evidence="5" key="1">
    <citation type="journal article" date="2020" name="Stud. Mycol.">
        <title>101 Dothideomycetes genomes: a test case for predicting lifestyles and emergence of pathogens.</title>
        <authorList>
            <person name="Haridas S."/>
            <person name="Albert R."/>
            <person name="Binder M."/>
            <person name="Bloem J."/>
            <person name="Labutti K."/>
            <person name="Salamov A."/>
            <person name="Andreopoulos B."/>
            <person name="Baker S."/>
            <person name="Barry K."/>
            <person name="Bills G."/>
            <person name="Bluhm B."/>
            <person name="Cannon C."/>
            <person name="Castanera R."/>
            <person name="Culley D."/>
            <person name="Daum C."/>
            <person name="Ezra D."/>
            <person name="Gonzalez J."/>
            <person name="Henrissat B."/>
            <person name="Kuo A."/>
            <person name="Liang C."/>
            <person name="Lipzen A."/>
            <person name="Lutzoni F."/>
            <person name="Magnuson J."/>
            <person name="Mondo S."/>
            <person name="Nolan M."/>
            <person name="Ohm R."/>
            <person name="Pangilinan J."/>
            <person name="Park H.-J."/>
            <person name="Ramirez L."/>
            <person name="Alfaro M."/>
            <person name="Sun H."/>
            <person name="Tritt A."/>
            <person name="Yoshinaga Y."/>
            <person name="Zwiers L.-H."/>
            <person name="Turgeon B."/>
            <person name="Goodwin S."/>
            <person name="Spatafora J."/>
            <person name="Crous P."/>
            <person name="Grigoriev I."/>
        </authorList>
    </citation>
    <scope>NUCLEOTIDE SEQUENCE</scope>
    <source>
        <strain evidence="5">CBS 107.79</strain>
    </source>
</reference>
<dbReference type="PANTHER" id="PTHR12483">
    <property type="entry name" value="SOLUTE CARRIER FAMILY 31 COPPER TRANSPORTERS"/>
    <property type="match status" value="1"/>
</dbReference>
<feature type="transmembrane region" description="Helical" evidence="4">
    <location>
        <begin position="51"/>
        <end position="70"/>
    </location>
</feature>
<dbReference type="GO" id="GO:0016020">
    <property type="term" value="C:membrane"/>
    <property type="evidence" value="ECO:0007669"/>
    <property type="project" value="UniProtKB-SubCell"/>
</dbReference>
<evidence type="ECO:0000256" key="2">
    <source>
        <dbReference type="ARBA" id="ARBA00022989"/>
    </source>
</evidence>
<dbReference type="EMBL" id="ML976671">
    <property type="protein sequence ID" value="KAF1975199.1"/>
    <property type="molecule type" value="Genomic_DNA"/>
</dbReference>
<keyword evidence="4" id="KW-0187">Copper transport</keyword>
<evidence type="ECO:0000256" key="4">
    <source>
        <dbReference type="RuleBase" id="RU367022"/>
    </source>
</evidence>
<keyword evidence="2 4" id="KW-1133">Transmembrane helix</keyword>
<dbReference type="PANTHER" id="PTHR12483:SF115">
    <property type="entry name" value="COPPER TRANSPORT PROTEIN"/>
    <property type="match status" value="1"/>
</dbReference>
<keyword evidence="4" id="KW-0813">Transport</keyword>
<protein>
    <recommendedName>
        <fullName evidence="4">Copper transport protein</fullName>
    </recommendedName>
</protein>
<evidence type="ECO:0000313" key="5">
    <source>
        <dbReference type="EMBL" id="KAF1975199.1"/>
    </source>
</evidence>
<keyword evidence="4" id="KW-0406">Ion transport</keyword>
<dbReference type="OrthoDB" id="161814at2759"/>
<feature type="transmembrane region" description="Helical" evidence="4">
    <location>
        <begin position="128"/>
        <end position="145"/>
    </location>
</feature>
<evidence type="ECO:0000256" key="3">
    <source>
        <dbReference type="ARBA" id="ARBA00023136"/>
    </source>
</evidence>
<keyword evidence="4" id="KW-0186">Copper</keyword>
<dbReference type="InterPro" id="IPR007274">
    <property type="entry name" value="Cop_transporter"/>
</dbReference>
<accession>A0A6A5VFN3</accession>
<feature type="transmembrane region" description="Helical" evidence="4">
    <location>
        <begin position="151"/>
        <end position="167"/>
    </location>
</feature>
<keyword evidence="6" id="KW-1185">Reference proteome</keyword>
<proteinExistence type="inferred from homology"/>
<dbReference type="AlphaFoldDB" id="A0A6A5VFN3"/>
<keyword evidence="1 4" id="KW-0812">Transmembrane</keyword>
<keyword evidence="3 4" id="KW-0472">Membrane</keyword>